<feature type="transmembrane region" description="Helical" evidence="5">
    <location>
        <begin position="267"/>
        <end position="289"/>
    </location>
</feature>
<keyword evidence="3 5" id="KW-1133">Transmembrane helix</keyword>
<dbReference type="AlphaFoldDB" id="A0A5K1J7A1"/>
<comment type="subcellular location">
    <subcellularLocation>
        <location evidence="1">Cell membrane</location>
        <topology evidence="1">Multi-pass membrane protein</topology>
    </subcellularLocation>
</comment>
<dbReference type="Gene3D" id="1.20.1250.20">
    <property type="entry name" value="MFS general substrate transporter like domains"/>
    <property type="match status" value="1"/>
</dbReference>
<proteinExistence type="predicted"/>
<dbReference type="InterPro" id="IPR036259">
    <property type="entry name" value="MFS_trans_sf"/>
</dbReference>
<evidence type="ECO:0000313" key="7">
    <source>
        <dbReference type="EMBL" id="VWL99437.1"/>
    </source>
</evidence>
<feature type="transmembrane region" description="Helical" evidence="5">
    <location>
        <begin position="427"/>
        <end position="447"/>
    </location>
</feature>
<feature type="domain" description="Major facilitator superfamily (MFS) profile" evidence="6">
    <location>
        <begin position="13"/>
        <end position="452"/>
    </location>
</feature>
<dbReference type="PANTHER" id="PTHR23501">
    <property type="entry name" value="MAJOR FACILITATOR SUPERFAMILY"/>
    <property type="match status" value="1"/>
</dbReference>
<feature type="transmembrane region" description="Helical" evidence="5">
    <location>
        <begin position="164"/>
        <end position="183"/>
    </location>
</feature>
<evidence type="ECO:0000256" key="2">
    <source>
        <dbReference type="ARBA" id="ARBA00022692"/>
    </source>
</evidence>
<dbReference type="SUPFAM" id="SSF103473">
    <property type="entry name" value="MFS general substrate transporter"/>
    <property type="match status" value="1"/>
</dbReference>
<protein>
    <submittedName>
        <fullName evidence="7">Multidrug resistance protein 3</fullName>
    </submittedName>
</protein>
<feature type="transmembrane region" description="Helical" evidence="5">
    <location>
        <begin position="329"/>
        <end position="349"/>
    </location>
</feature>
<dbReference type="Proteomes" id="UP000330807">
    <property type="component" value="Unassembled WGS sequence"/>
</dbReference>
<evidence type="ECO:0000256" key="1">
    <source>
        <dbReference type="ARBA" id="ARBA00004651"/>
    </source>
</evidence>
<feature type="transmembrane region" description="Helical" evidence="5">
    <location>
        <begin position="136"/>
        <end position="158"/>
    </location>
</feature>
<feature type="transmembrane region" description="Helical" evidence="5">
    <location>
        <begin position="230"/>
        <end position="246"/>
    </location>
</feature>
<dbReference type="InterPro" id="IPR011701">
    <property type="entry name" value="MFS"/>
</dbReference>
<name>A0A5K1J7A1_9ACTN</name>
<feature type="transmembrane region" description="Helical" evidence="5">
    <location>
        <begin position="355"/>
        <end position="379"/>
    </location>
</feature>
<dbReference type="GO" id="GO:0022857">
    <property type="term" value="F:transmembrane transporter activity"/>
    <property type="evidence" value="ECO:0007669"/>
    <property type="project" value="InterPro"/>
</dbReference>
<evidence type="ECO:0000256" key="4">
    <source>
        <dbReference type="ARBA" id="ARBA00023136"/>
    </source>
</evidence>
<keyword evidence="4 5" id="KW-0472">Membrane</keyword>
<dbReference type="PROSITE" id="PS50850">
    <property type="entry name" value="MFS"/>
    <property type="match status" value="1"/>
</dbReference>
<keyword evidence="2 5" id="KW-0812">Transmembrane</keyword>
<feature type="transmembrane region" description="Helical" evidence="5">
    <location>
        <begin position="48"/>
        <end position="71"/>
    </location>
</feature>
<dbReference type="InterPro" id="IPR020846">
    <property type="entry name" value="MFS_dom"/>
</dbReference>
<feature type="transmembrane region" description="Helical" evidence="5">
    <location>
        <begin position="78"/>
        <end position="97"/>
    </location>
</feature>
<evidence type="ECO:0000313" key="8">
    <source>
        <dbReference type="Proteomes" id="UP000330807"/>
    </source>
</evidence>
<dbReference type="PRINTS" id="PR01036">
    <property type="entry name" value="TCRTETB"/>
</dbReference>
<evidence type="ECO:0000259" key="6">
    <source>
        <dbReference type="PROSITE" id="PS50850"/>
    </source>
</evidence>
<dbReference type="Pfam" id="PF07690">
    <property type="entry name" value="MFS_1"/>
    <property type="match status" value="1"/>
</dbReference>
<dbReference type="PANTHER" id="PTHR23501:SF197">
    <property type="entry name" value="COMD"/>
    <property type="match status" value="1"/>
</dbReference>
<feature type="transmembrane region" description="Helical" evidence="5">
    <location>
        <begin position="400"/>
        <end position="421"/>
    </location>
</feature>
<dbReference type="EMBL" id="CABWIH010000043">
    <property type="protein sequence ID" value="VWL99437.1"/>
    <property type="molecule type" value="Genomic_DNA"/>
</dbReference>
<reference evidence="7 8" key="1">
    <citation type="submission" date="2019-10" db="EMBL/GenBank/DDBJ databases">
        <authorList>
            <person name="Wolf R A."/>
        </authorList>
    </citation>
    <scope>NUCLEOTIDE SEQUENCE [LARGE SCALE GENOMIC DNA]</scope>
    <source>
        <strain evidence="7">Collinsella_aerofaciens_AK_138A</strain>
    </source>
</reference>
<gene>
    <name evidence="7" type="primary">bmr3</name>
    <name evidence="7" type="ORF">LMKDKBCB_02110</name>
</gene>
<feature type="transmembrane region" description="Helical" evidence="5">
    <location>
        <begin position="204"/>
        <end position="224"/>
    </location>
</feature>
<sequence length="453" mass="44314">MAAPVLGAAGKSTVVGLMLALFVAALDSTVVATAMPTVAAALGGEAHYAWPMTAYLVASTVSTLLCGGLAFSFGLRRVCVAGLALFAASSVLCALAPTIEVLAAFRLLQGVGGGVLEAGVFIAAAMMLEPRDRGPYLGAASAMYGIASVVGPVIGGAVAQGLSWHVIFVVNLPISIVSLYLSGRCLPGKAPGAPATGFDISGGVVASLCVLSLVLAFSLAGSVFPMASPQFAALVVLSLVFAVALARVERGKAAPTVPTGLFRRGQVVAGFASGFCVQFALMAGVSYLPRLLQEGLGMAAASSGVALIPMTLALVAGSNASGAAFRATGRLRAIATASSVVVLAASAAFSAMSPMLAVASSAVVAAALGLGVGIGMPVSNLAAQTGADPADAGRATSMAMFFRGFGGTVSVAACGILAPAATAAGTAAVFGAVCVAAVAGLAVSRFIPREIAS</sequence>
<dbReference type="GO" id="GO:0005886">
    <property type="term" value="C:plasma membrane"/>
    <property type="evidence" value="ECO:0007669"/>
    <property type="project" value="UniProtKB-SubCell"/>
</dbReference>
<organism evidence="7 8">
    <name type="scientific">Collinsella aerofaciens</name>
    <dbReference type="NCBI Taxonomy" id="74426"/>
    <lineage>
        <taxon>Bacteria</taxon>
        <taxon>Bacillati</taxon>
        <taxon>Actinomycetota</taxon>
        <taxon>Coriobacteriia</taxon>
        <taxon>Coriobacteriales</taxon>
        <taxon>Coriobacteriaceae</taxon>
        <taxon>Collinsella</taxon>
    </lineage>
</organism>
<feature type="transmembrane region" description="Helical" evidence="5">
    <location>
        <begin position="295"/>
        <end position="317"/>
    </location>
</feature>
<evidence type="ECO:0000256" key="3">
    <source>
        <dbReference type="ARBA" id="ARBA00022989"/>
    </source>
</evidence>
<dbReference type="Gene3D" id="1.20.1720.10">
    <property type="entry name" value="Multidrug resistance protein D"/>
    <property type="match status" value="1"/>
</dbReference>
<evidence type="ECO:0000256" key="5">
    <source>
        <dbReference type="SAM" id="Phobius"/>
    </source>
</evidence>
<accession>A0A5K1J7A1</accession>
<feature type="transmembrane region" description="Helical" evidence="5">
    <location>
        <begin position="103"/>
        <end position="124"/>
    </location>
</feature>